<feature type="domain" description="Tyr recombinase" evidence="6">
    <location>
        <begin position="202"/>
        <end position="400"/>
    </location>
</feature>
<dbReference type="InterPro" id="IPR004107">
    <property type="entry name" value="Integrase_SAM-like_N"/>
</dbReference>
<dbReference type="PANTHER" id="PTHR30349:SF41">
    <property type="entry name" value="INTEGRASE_RECOMBINASE PROTEIN MJ0367-RELATED"/>
    <property type="match status" value="1"/>
</dbReference>
<gene>
    <name evidence="8" type="ORF">JK363_20035</name>
</gene>
<evidence type="ECO:0000313" key="9">
    <source>
        <dbReference type="Proteomes" id="UP000634229"/>
    </source>
</evidence>
<dbReference type="PROSITE" id="PS51898">
    <property type="entry name" value="TYR_RECOMBINASE"/>
    <property type="match status" value="1"/>
</dbReference>
<keyword evidence="2" id="KW-0229">DNA integration</keyword>
<dbReference type="CDD" id="cd01189">
    <property type="entry name" value="INT_ICEBs1_C_like"/>
    <property type="match status" value="1"/>
</dbReference>
<dbReference type="EMBL" id="JAERRF010000010">
    <property type="protein sequence ID" value="MBL1098913.1"/>
    <property type="molecule type" value="Genomic_DNA"/>
</dbReference>
<dbReference type="PROSITE" id="PS51900">
    <property type="entry name" value="CB"/>
    <property type="match status" value="1"/>
</dbReference>
<keyword evidence="9" id="KW-1185">Reference proteome</keyword>
<dbReference type="SUPFAM" id="SSF56349">
    <property type="entry name" value="DNA breaking-rejoining enzymes"/>
    <property type="match status" value="1"/>
</dbReference>
<evidence type="ECO:0000256" key="5">
    <source>
        <dbReference type="PROSITE-ProRule" id="PRU01248"/>
    </source>
</evidence>
<sequence>MAEPKRIVLSSGKVRYRLMVDAGSAPLRDPDTGEVLTDPETGEPLLKRQQLTITRDTAKECRTERDRILHERAAGTFVAPNKITLGEWLDQWLEYKRRDVEETTIRAYQLALVHVRDRLGHVRLQELTEDHIQDCIDEVVATGRRRGGKPGTRLAVSTVDGVLIRLKEALGRAVVRKLIANNPAQYVRVALMDKKTDKRERDKPKPWTVAEVRTFIRGIAQDRLFAPLLLSLMGLRPAEVCGQRWSDLDLDELGVINITITRTMIGNHRVLEKDTKTASGERSLPLPRGPWEALRQFRALQAAEREAAGEAYTFTGYVVVDELGMPLNTRQLREYAYRLMRELGLRQVRLYDARHSVLKALALAGVPDVILAAWAGHTNAAFTKRKYVEIEAEDMRPAADALDLFHGGDQKALT</sequence>
<dbReference type="InterPro" id="IPR010998">
    <property type="entry name" value="Integrase_recombinase_N"/>
</dbReference>
<name>A0ABS1NFR1_9ACTN</name>
<evidence type="ECO:0000313" key="8">
    <source>
        <dbReference type="EMBL" id="MBL1098913.1"/>
    </source>
</evidence>
<dbReference type="InterPro" id="IPR002104">
    <property type="entry name" value="Integrase_catalytic"/>
</dbReference>
<dbReference type="InterPro" id="IPR044068">
    <property type="entry name" value="CB"/>
</dbReference>
<accession>A0ABS1NFR1</accession>
<dbReference type="Gene3D" id="1.10.150.130">
    <property type="match status" value="1"/>
</dbReference>
<dbReference type="PANTHER" id="PTHR30349">
    <property type="entry name" value="PHAGE INTEGRASE-RELATED"/>
    <property type="match status" value="1"/>
</dbReference>
<evidence type="ECO:0000256" key="3">
    <source>
        <dbReference type="ARBA" id="ARBA00023125"/>
    </source>
</evidence>
<proteinExistence type="inferred from homology"/>
<feature type="domain" description="Core-binding (CB)" evidence="7">
    <location>
        <begin position="83"/>
        <end position="174"/>
    </location>
</feature>
<dbReference type="RefSeq" id="WP_201876297.1">
    <property type="nucleotide sequence ID" value="NZ_JAERRF010000010.1"/>
</dbReference>
<keyword evidence="3 5" id="KW-0238">DNA-binding</keyword>
<protein>
    <submittedName>
        <fullName evidence="8">Site-specific integrase</fullName>
    </submittedName>
</protein>
<dbReference type="Proteomes" id="UP000634229">
    <property type="component" value="Unassembled WGS sequence"/>
</dbReference>
<organism evidence="8 9">
    <name type="scientific">Streptomyces coffeae</name>
    <dbReference type="NCBI Taxonomy" id="621382"/>
    <lineage>
        <taxon>Bacteria</taxon>
        <taxon>Bacillati</taxon>
        <taxon>Actinomycetota</taxon>
        <taxon>Actinomycetes</taxon>
        <taxon>Kitasatosporales</taxon>
        <taxon>Streptomycetaceae</taxon>
        <taxon>Streptomyces</taxon>
    </lineage>
</organism>
<comment type="similarity">
    <text evidence="1">Belongs to the 'phage' integrase family.</text>
</comment>
<evidence type="ECO:0000256" key="4">
    <source>
        <dbReference type="ARBA" id="ARBA00023172"/>
    </source>
</evidence>
<dbReference type="Pfam" id="PF14659">
    <property type="entry name" value="Phage_int_SAM_3"/>
    <property type="match status" value="1"/>
</dbReference>
<comment type="caution">
    <text evidence="8">The sequence shown here is derived from an EMBL/GenBank/DDBJ whole genome shotgun (WGS) entry which is preliminary data.</text>
</comment>
<keyword evidence="4" id="KW-0233">DNA recombination</keyword>
<dbReference type="InterPro" id="IPR013762">
    <property type="entry name" value="Integrase-like_cat_sf"/>
</dbReference>
<evidence type="ECO:0000256" key="1">
    <source>
        <dbReference type="ARBA" id="ARBA00008857"/>
    </source>
</evidence>
<evidence type="ECO:0000259" key="6">
    <source>
        <dbReference type="PROSITE" id="PS51898"/>
    </source>
</evidence>
<dbReference type="Pfam" id="PF00589">
    <property type="entry name" value="Phage_integrase"/>
    <property type="match status" value="1"/>
</dbReference>
<dbReference type="InterPro" id="IPR050090">
    <property type="entry name" value="Tyrosine_recombinase_XerCD"/>
</dbReference>
<dbReference type="Gene3D" id="1.10.443.10">
    <property type="entry name" value="Intergrase catalytic core"/>
    <property type="match status" value="1"/>
</dbReference>
<evidence type="ECO:0000256" key="2">
    <source>
        <dbReference type="ARBA" id="ARBA00022908"/>
    </source>
</evidence>
<evidence type="ECO:0000259" key="7">
    <source>
        <dbReference type="PROSITE" id="PS51900"/>
    </source>
</evidence>
<reference evidence="8 9" key="1">
    <citation type="submission" date="2021-01" db="EMBL/GenBank/DDBJ databases">
        <title>WGS of actinomycetes isolated from Thailand.</title>
        <authorList>
            <person name="Thawai C."/>
        </authorList>
    </citation>
    <scope>NUCLEOTIDE SEQUENCE [LARGE SCALE GENOMIC DNA]</scope>
    <source>
        <strain evidence="8 9">CA1R205</strain>
    </source>
</reference>
<dbReference type="InterPro" id="IPR011010">
    <property type="entry name" value="DNA_brk_join_enz"/>
</dbReference>